<accession>A0A9J6RK73</accession>
<dbReference type="Pfam" id="PF00677">
    <property type="entry name" value="Lum_binding"/>
    <property type="match status" value="2"/>
</dbReference>
<dbReference type="SUPFAM" id="SSF63380">
    <property type="entry name" value="Riboflavin synthase domain-like"/>
    <property type="match status" value="2"/>
</dbReference>
<reference evidence="5 6" key="1">
    <citation type="submission" date="2022-12" db="EMBL/GenBank/DDBJ databases">
        <title>Dasania phycosphaerae sp. nov., isolated from particulate material of the south coast of Korea.</title>
        <authorList>
            <person name="Jiang Y."/>
        </authorList>
    </citation>
    <scope>NUCLEOTIDE SEQUENCE [LARGE SCALE GENOMIC DNA]</scope>
    <source>
        <strain evidence="5 6">GY-19</strain>
    </source>
</reference>
<feature type="repeat" description="Lumazine-binding" evidence="3">
    <location>
        <begin position="1"/>
        <end position="97"/>
    </location>
</feature>
<dbReference type="InterPro" id="IPR026017">
    <property type="entry name" value="Lumazine-bd_dom"/>
</dbReference>
<dbReference type="PIRSF" id="PIRSF000498">
    <property type="entry name" value="Riboflavin_syn_A"/>
    <property type="match status" value="1"/>
</dbReference>
<dbReference type="GO" id="GO:0009231">
    <property type="term" value="P:riboflavin biosynthetic process"/>
    <property type="evidence" value="ECO:0007669"/>
    <property type="project" value="TreeGrafter"/>
</dbReference>
<sequence>MYTGIVQGAFTVTQLQRLPGLISVTVQLNSELLEDLLIGASVAVDGVCLSVTHIEGEQVRFDIMQQTLDVTTLADLCIGHSVNIERSAKQGVEVGGHILSGHIDSTALVVAIEEPENNRFVTYQLPAPLMKYVFEKGFIAINGCSLTVAKVDRAQHSFTVCYIPETLRVTTHGDKHIGDKVNIEIDRQTQTIVDTVERVLSSQPELFAGLLNKA</sequence>
<feature type="repeat" description="Lumazine-binding" evidence="3">
    <location>
        <begin position="98"/>
        <end position="196"/>
    </location>
</feature>
<organism evidence="5 6">
    <name type="scientific">Dasania phycosphaerae</name>
    <dbReference type="NCBI Taxonomy" id="2950436"/>
    <lineage>
        <taxon>Bacteria</taxon>
        <taxon>Pseudomonadati</taxon>
        <taxon>Pseudomonadota</taxon>
        <taxon>Gammaproteobacteria</taxon>
        <taxon>Cellvibrionales</taxon>
        <taxon>Spongiibacteraceae</taxon>
        <taxon>Dasania</taxon>
    </lineage>
</organism>
<evidence type="ECO:0000256" key="2">
    <source>
        <dbReference type="NCBIfam" id="TIGR00187"/>
    </source>
</evidence>
<feature type="domain" description="Lumazine-binding" evidence="4">
    <location>
        <begin position="98"/>
        <end position="196"/>
    </location>
</feature>
<dbReference type="Proteomes" id="UP001069090">
    <property type="component" value="Unassembled WGS sequence"/>
</dbReference>
<dbReference type="InterPro" id="IPR017938">
    <property type="entry name" value="Riboflavin_synthase-like_b-brl"/>
</dbReference>
<dbReference type="PANTHER" id="PTHR21098:SF0">
    <property type="entry name" value="RIBOFLAVIN SYNTHASE"/>
    <property type="match status" value="1"/>
</dbReference>
<feature type="domain" description="Lumazine-binding" evidence="4">
    <location>
        <begin position="1"/>
        <end position="97"/>
    </location>
</feature>
<dbReference type="AlphaFoldDB" id="A0A9J6RK73"/>
<proteinExistence type="predicted"/>
<dbReference type="PROSITE" id="PS51177">
    <property type="entry name" value="LUMAZINE_BIND"/>
    <property type="match status" value="2"/>
</dbReference>
<evidence type="ECO:0000256" key="3">
    <source>
        <dbReference type="PROSITE-ProRule" id="PRU00524"/>
    </source>
</evidence>
<dbReference type="NCBIfam" id="NF009566">
    <property type="entry name" value="PRK13020.1"/>
    <property type="match status" value="1"/>
</dbReference>
<dbReference type="NCBIfam" id="NF006767">
    <property type="entry name" value="PRK09289.1"/>
    <property type="match status" value="1"/>
</dbReference>
<keyword evidence="6" id="KW-1185">Reference proteome</keyword>
<dbReference type="EMBL" id="JAPTGG010000004">
    <property type="protein sequence ID" value="MCZ0864875.1"/>
    <property type="molecule type" value="Genomic_DNA"/>
</dbReference>
<dbReference type="NCBIfam" id="TIGR00187">
    <property type="entry name" value="ribE"/>
    <property type="match status" value="1"/>
</dbReference>
<comment type="caution">
    <text evidence="5">The sequence shown here is derived from an EMBL/GenBank/DDBJ whole genome shotgun (WGS) entry which is preliminary data.</text>
</comment>
<evidence type="ECO:0000313" key="6">
    <source>
        <dbReference type="Proteomes" id="UP001069090"/>
    </source>
</evidence>
<dbReference type="RefSeq" id="WP_258331028.1">
    <property type="nucleotide sequence ID" value="NZ_JAPTGG010000004.1"/>
</dbReference>
<dbReference type="CDD" id="cd00402">
    <property type="entry name" value="Riboflavin_synthase_like"/>
    <property type="match status" value="1"/>
</dbReference>
<dbReference type="Gene3D" id="2.40.30.20">
    <property type="match status" value="2"/>
</dbReference>
<dbReference type="GO" id="GO:0004746">
    <property type="term" value="F:riboflavin synthase activity"/>
    <property type="evidence" value="ECO:0007669"/>
    <property type="project" value="UniProtKB-UniRule"/>
</dbReference>
<dbReference type="InterPro" id="IPR001783">
    <property type="entry name" value="Lumazine-bd"/>
</dbReference>
<dbReference type="EC" id="2.5.1.9" evidence="2"/>
<evidence type="ECO:0000256" key="1">
    <source>
        <dbReference type="ARBA" id="ARBA00022737"/>
    </source>
</evidence>
<gene>
    <name evidence="5" type="ORF">O0V09_06665</name>
</gene>
<dbReference type="PANTHER" id="PTHR21098">
    <property type="entry name" value="RIBOFLAVIN SYNTHASE ALPHA CHAIN"/>
    <property type="match status" value="1"/>
</dbReference>
<protein>
    <recommendedName>
        <fullName evidence="2">Riboflavin synthase</fullName>
        <ecNumber evidence="2">2.5.1.9</ecNumber>
    </recommendedName>
</protein>
<evidence type="ECO:0000259" key="4">
    <source>
        <dbReference type="PROSITE" id="PS51177"/>
    </source>
</evidence>
<keyword evidence="1" id="KW-0677">Repeat</keyword>
<evidence type="ECO:0000313" key="5">
    <source>
        <dbReference type="EMBL" id="MCZ0864875.1"/>
    </source>
</evidence>
<dbReference type="InterPro" id="IPR023366">
    <property type="entry name" value="ATP_synth_asu-like_sf"/>
</dbReference>
<name>A0A9J6RK73_9GAMM</name>